<organism evidence="17 18">
    <name type="scientific">Pseudolycoriella hygida</name>
    <dbReference type="NCBI Taxonomy" id="35572"/>
    <lineage>
        <taxon>Eukaryota</taxon>
        <taxon>Metazoa</taxon>
        <taxon>Ecdysozoa</taxon>
        <taxon>Arthropoda</taxon>
        <taxon>Hexapoda</taxon>
        <taxon>Insecta</taxon>
        <taxon>Pterygota</taxon>
        <taxon>Neoptera</taxon>
        <taxon>Endopterygota</taxon>
        <taxon>Diptera</taxon>
        <taxon>Nematocera</taxon>
        <taxon>Sciaroidea</taxon>
        <taxon>Sciaridae</taxon>
        <taxon>Pseudolycoriella</taxon>
    </lineage>
</organism>
<dbReference type="GO" id="GO:0005737">
    <property type="term" value="C:cytoplasm"/>
    <property type="evidence" value="ECO:0007669"/>
    <property type="project" value="TreeGrafter"/>
</dbReference>
<comment type="subcellular location">
    <subcellularLocation>
        <location evidence="1">Cell membrane</location>
        <topology evidence="1">Lipid-anchor</topology>
        <topology evidence="1">GPI-anchor</topology>
    </subcellularLocation>
</comment>
<dbReference type="CDD" id="cd09601">
    <property type="entry name" value="M1_APN-Q_like"/>
    <property type="match status" value="1"/>
</dbReference>
<dbReference type="Gene3D" id="2.60.40.1730">
    <property type="entry name" value="tricorn interacting facor f3 domain"/>
    <property type="match status" value="1"/>
</dbReference>
<accession>A0A9Q0S424</accession>
<evidence type="ECO:0000256" key="13">
    <source>
        <dbReference type="PIRSR" id="PIRSR634016-4"/>
    </source>
</evidence>
<dbReference type="SUPFAM" id="SSF63737">
    <property type="entry name" value="Leukotriene A4 hydrolase N-terminal domain"/>
    <property type="match status" value="1"/>
</dbReference>
<evidence type="ECO:0000259" key="14">
    <source>
        <dbReference type="Pfam" id="PF01433"/>
    </source>
</evidence>
<dbReference type="Proteomes" id="UP001151699">
    <property type="component" value="Chromosome B"/>
</dbReference>
<keyword evidence="6 12" id="KW-0479">Metal-binding</keyword>
<evidence type="ECO:0000256" key="6">
    <source>
        <dbReference type="ARBA" id="ARBA00022723"/>
    </source>
</evidence>
<keyword evidence="10" id="KW-0449">Lipoprotein</keyword>
<feature type="site" description="Transition state stabilizer" evidence="13">
    <location>
        <position position="584"/>
    </location>
</feature>
<dbReference type="InterPro" id="IPR024571">
    <property type="entry name" value="ERAP1-like_C_dom"/>
</dbReference>
<feature type="binding site" evidence="12">
    <location>
        <position position="501"/>
    </location>
    <ligand>
        <name>Zn(2+)</name>
        <dbReference type="ChEBI" id="CHEBI:29105"/>
        <note>catalytic</note>
    </ligand>
</feature>
<dbReference type="InterPro" id="IPR042097">
    <property type="entry name" value="Aminopeptidase_N-like_N_sf"/>
</dbReference>
<dbReference type="Pfam" id="PF17900">
    <property type="entry name" value="Peptidase_M1_N"/>
    <property type="match status" value="1"/>
</dbReference>
<comment type="caution">
    <text evidence="17">The sequence shown here is derived from an EMBL/GenBank/DDBJ whole genome shotgun (WGS) entry which is preliminary data.</text>
</comment>
<evidence type="ECO:0000256" key="9">
    <source>
        <dbReference type="ARBA" id="ARBA00023049"/>
    </source>
</evidence>
<evidence type="ECO:0000313" key="18">
    <source>
        <dbReference type="Proteomes" id="UP001151699"/>
    </source>
</evidence>
<feature type="binding site" evidence="12">
    <location>
        <position position="520"/>
    </location>
    <ligand>
        <name>Zn(2+)</name>
        <dbReference type="ChEBI" id="CHEBI:29105"/>
        <note>catalytic</note>
    </ligand>
</feature>
<feature type="binding site" evidence="12">
    <location>
        <position position="497"/>
    </location>
    <ligand>
        <name>Zn(2+)</name>
        <dbReference type="ChEBI" id="CHEBI:29105"/>
        <note>catalytic</note>
    </ligand>
</feature>
<dbReference type="PRINTS" id="PR00756">
    <property type="entry name" value="ALADIPTASE"/>
</dbReference>
<dbReference type="GO" id="GO:0006508">
    <property type="term" value="P:proteolysis"/>
    <property type="evidence" value="ECO:0007669"/>
    <property type="project" value="UniProtKB-KW"/>
</dbReference>
<keyword evidence="7" id="KW-0378">Hydrolase</keyword>
<dbReference type="GO" id="GO:0042277">
    <property type="term" value="F:peptide binding"/>
    <property type="evidence" value="ECO:0007669"/>
    <property type="project" value="TreeGrafter"/>
</dbReference>
<evidence type="ECO:0000256" key="3">
    <source>
        <dbReference type="ARBA" id="ARBA00022438"/>
    </source>
</evidence>
<name>A0A9Q0S424_9DIPT</name>
<evidence type="ECO:0000256" key="12">
    <source>
        <dbReference type="PIRSR" id="PIRSR634016-3"/>
    </source>
</evidence>
<keyword evidence="4" id="KW-0336">GPI-anchor</keyword>
<dbReference type="InterPro" id="IPR045357">
    <property type="entry name" value="Aminopeptidase_N-like_N"/>
</dbReference>
<feature type="domain" description="Peptidase M1 membrane alanine aminopeptidase" evidence="14">
    <location>
        <begin position="429"/>
        <end position="652"/>
    </location>
</feature>
<evidence type="ECO:0000256" key="2">
    <source>
        <dbReference type="ARBA" id="ARBA00010136"/>
    </source>
</evidence>
<dbReference type="InterPro" id="IPR050344">
    <property type="entry name" value="Peptidase_M1_aminopeptidases"/>
</dbReference>
<evidence type="ECO:0000256" key="10">
    <source>
        <dbReference type="ARBA" id="ARBA00023288"/>
    </source>
</evidence>
<dbReference type="InterPro" id="IPR001930">
    <property type="entry name" value="Peptidase_M1"/>
</dbReference>
<dbReference type="GO" id="GO:0070006">
    <property type="term" value="F:metalloaminopeptidase activity"/>
    <property type="evidence" value="ECO:0007669"/>
    <property type="project" value="TreeGrafter"/>
</dbReference>
<evidence type="ECO:0000256" key="7">
    <source>
        <dbReference type="ARBA" id="ARBA00022801"/>
    </source>
</evidence>
<evidence type="ECO:0000259" key="15">
    <source>
        <dbReference type="Pfam" id="PF11838"/>
    </source>
</evidence>
<dbReference type="EMBL" id="WJQU01000002">
    <property type="protein sequence ID" value="KAJ6644039.1"/>
    <property type="molecule type" value="Genomic_DNA"/>
</dbReference>
<feature type="domain" description="ERAP1-like C-terminal" evidence="15">
    <location>
        <begin position="739"/>
        <end position="1012"/>
    </location>
</feature>
<dbReference type="Pfam" id="PF11838">
    <property type="entry name" value="ERAP1_C"/>
    <property type="match status" value="1"/>
</dbReference>
<dbReference type="OrthoDB" id="510539at2759"/>
<dbReference type="InterPro" id="IPR027268">
    <property type="entry name" value="Peptidase_M4/M1_CTD_sf"/>
</dbReference>
<keyword evidence="8 12" id="KW-0862">Zinc</keyword>
<comment type="similarity">
    <text evidence="2">Belongs to the peptidase M1 family.</text>
</comment>
<comment type="cofactor">
    <cofactor evidence="12">
        <name>Zn(2+)</name>
        <dbReference type="ChEBI" id="CHEBI:29105"/>
    </cofactor>
    <text evidence="12">Binds 1 zinc ion per subunit.</text>
</comment>
<dbReference type="PANTHER" id="PTHR11533:SF290">
    <property type="entry name" value="AMINOPEPTIDASE"/>
    <property type="match status" value="1"/>
</dbReference>
<keyword evidence="4" id="KW-0325">Glycoprotein</keyword>
<dbReference type="Gene3D" id="1.10.390.10">
    <property type="entry name" value="Neutral Protease Domain 2"/>
    <property type="match status" value="1"/>
</dbReference>
<dbReference type="InterPro" id="IPR034016">
    <property type="entry name" value="M1_APN-typ"/>
</dbReference>
<reference evidence="17" key="1">
    <citation type="submission" date="2022-07" db="EMBL/GenBank/DDBJ databases">
        <authorList>
            <person name="Trinca V."/>
            <person name="Uliana J.V.C."/>
            <person name="Torres T.T."/>
            <person name="Ward R.J."/>
            <person name="Monesi N."/>
        </authorList>
    </citation>
    <scope>NUCLEOTIDE SEQUENCE</scope>
    <source>
        <strain evidence="17">HSMRA1968</strain>
        <tissue evidence="17">Whole embryos</tissue>
    </source>
</reference>
<dbReference type="Pfam" id="PF01433">
    <property type="entry name" value="Peptidase_M1"/>
    <property type="match status" value="1"/>
</dbReference>
<keyword evidence="3 17" id="KW-0031">Aminopeptidase</keyword>
<evidence type="ECO:0000259" key="16">
    <source>
        <dbReference type="Pfam" id="PF17900"/>
    </source>
</evidence>
<dbReference type="GO" id="GO:0098552">
    <property type="term" value="C:side of membrane"/>
    <property type="evidence" value="ECO:0007669"/>
    <property type="project" value="UniProtKB-KW"/>
</dbReference>
<evidence type="ECO:0000313" key="17">
    <source>
        <dbReference type="EMBL" id="KAJ6644039.1"/>
    </source>
</evidence>
<dbReference type="GO" id="GO:0005615">
    <property type="term" value="C:extracellular space"/>
    <property type="evidence" value="ECO:0007669"/>
    <property type="project" value="TreeGrafter"/>
</dbReference>
<gene>
    <name evidence="17" type="primary">APN1_1</name>
    <name evidence="17" type="ORF">Bhyg_09005</name>
</gene>
<dbReference type="GO" id="GO:0005886">
    <property type="term" value="C:plasma membrane"/>
    <property type="evidence" value="ECO:0007669"/>
    <property type="project" value="UniProtKB-SubCell"/>
</dbReference>
<evidence type="ECO:0000256" key="11">
    <source>
        <dbReference type="PIRSR" id="PIRSR634016-1"/>
    </source>
</evidence>
<dbReference type="Gene3D" id="1.25.50.20">
    <property type="match status" value="1"/>
</dbReference>
<evidence type="ECO:0000256" key="5">
    <source>
        <dbReference type="ARBA" id="ARBA00022670"/>
    </source>
</evidence>
<dbReference type="AlphaFoldDB" id="A0A9Q0S424"/>
<dbReference type="SUPFAM" id="SSF55486">
    <property type="entry name" value="Metalloproteases ('zincins'), catalytic domain"/>
    <property type="match status" value="1"/>
</dbReference>
<keyword evidence="5" id="KW-0645">Protease</keyword>
<keyword evidence="4" id="KW-0472">Membrane</keyword>
<dbReference type="GO" id="GO:0008270">
    <property type="term" value="F:zinc ion binding"/>
    <property type="evidence" value="ECO:0007669"/>
    <property type="project" value="InterPro"/>
</dbReference>
<keyword evidence="18" id="KW-1185">Reference proteome</keyword>
<sequence>MKSCDRKIRVTKSCDRNSRLIKSCVTKYCDSRIRVTKSCDRKIRAMKFCDRKIRVMKFCDRKIRVNKSCDRKICVTKSCDRKVRVTKSCDRKIRVMKFCDRKNRATKSCDRKIRVMKFCDRKIPIIKFCDRKIRVTKSCDRKIRVNKSCDHKNDFFKPFLVVLSVSLTVATTNYDAISRGKKPELLQGNFETFRLPNDTRALAYDVSIRTWIDEGNLTFTGSVRIGIIVEQSTNTITLHHRELIIEEVSLLSATGDAIEIGTASYDEIFEFFTIPVTNGNLTVGDEYTVVISYRGTMPTTCLGADFTRFGMLTATGMMSTMGRHSSRLQTRDVLSRATMKSEESLDLLFASPTVHPIQRYPICRQYQKIQLRTQTDRLQRQEFQQTPLMSTYIVAFHVSDFAHAFSSVASVPHRIFTRPSVVNQTSRALRDGERMLDALSEHFGLDFVLPKMDSVSLPEFGGAMENFGLITYSDYYMLSDENDDWEKRRVSLEIVAHEHTHQWFGNLVTPTWWTYTWMKEGFATLFHMFGMDLVYPEWTMRDYMLVATVHNMFRFESDYGNNRPMTHYVEQPEEIDSVFDNVSYSKAATVLRMFLFAFGEETFMEALRSYLQIHQFSDVTEEHLFDALEIAVRNNSVALPPTTNVTAIMSSWTRQAGFPFVTVERNYNQGTDQVTLTQSRYFYPTVPIDPDNTTYWVPYNYATPDNPGFNSSVATGWIPQHQNIVTITVDSLDASDYFLLDTYAGGYYRILYDERNYRLISDAMIENPEHFQVTSKASLLENVREFFNNQELSIVPVMDVIRILENEVNYVAWRPVQYFILEIDALFSGHQNYPLFRDFVRELVEALYDSVRVESVPDEPILRKPGRQLAVSLACEMGSVHCRSDALRHLRTFMASGNEFHPNIRRQIYCAALRSADSNEFNFVWNRMLESSSTSQRTELIQSLGCSTSRILINRLLASVLPSTNENDVDYRVGEAYDVFRSVYRNSINNLELTLDFVIENALETYETFGANGPNFLIEMAQWIRRNDLTEKFRQLLQIYVNNGLISQATIYIIEEIMYERRDIFEQHGEAINQWLLTNFA</sequence>
<feature type="active site" description="Proton acceptor" evidence="11">
    <location>
        <position position="498"/>
    </location>
</feature>
<dbReference type="GO" id="GO:0043171">
    <property type="term" value="P:peptide catabolic process"/>
    <property type="evidence" value="ECO:0007669"/>
    <property type="project" value="TreeGrafter"/>
</dbReference>
<proteinExistence type="inferred from homology"/>
<keyword evidence="9" id="KW-0482">Metalloprotease</keyword>
<dbReference type="InterPro" id="IPR014782">
    <property type="entry name" value="Peptidase_M1_dom"/>
</dbReference>
<dbReference type="FunFam" id="1.10.390.10:FF:000013">
    <property type="entry name" value="Aminopeptidase N"/>
    <property type="match status" value="1"/>
</dbReference>
<evidence type="ECO:0000256" key="4">
    <source>
        <dbReference type="ARBA" id="ARBA00022622"/>
    </source>
</evidence>
<evidence type="ECO:0000256" key="1">
    <source>
        <dbReference type="ARBA" id="ARBA00004609"/>
    </source>
</evidence>
<dbReference type="Gene3D" id="2.60.40.1910">
    <property type="match status" value="1"/>
</dbReference>
<feature type="domain" description="Aminopeptidase N-like N-terminal" evidence="16">
    <location>
        <begin position="203"/>
        <end position="303"/>
    </location>
</feature>
<evidence type="ECO:0000256" key="8">
    <source>
        <dbReference type="ARBA" id="ARBA00022833"/>
    </source>
</evidence>
<protein>
    <submittedName>
        <fullName evidence="17">Aminopeptidase N</fullName>
    </submittedName>
</protein>
<dbReference type="PANTHER" id="PTHR11533">
    <property type="entry name" value="PROTEASE M1 ZINC METALLOPROTEASE"/>
    <property type="match status" value="1"/>
</dbReference>